<name>A0ABX2JRY4_9MYCO</name>
<dbReference type="RefSeq" id="WP_174396560.1">
    <property type="nucleotide sequence ID" value="NZ_VBSB01000003.1"/>
</dbReference>
<feature type="coiled-coil region" evidence="1">
    <location>
        <begin position="134"/>
        <end position="161"/>
    </location>
</feature>
<organism evidence="2 3">
    <name type="scientific">Mycolicibacterium sphagni</name>
    <dbReference type="NCBI Taxonomy" id="1786"/>
    <lineage>
        <taxon>Bacteria</taxon>
        <taxon>Bacillati</taxon>
        <taxon>Actinomycetota</taxon>
        <taxon>Actinomycetes</taxon>
        <taxon>Mycobacteriales</taxon>
        <taxon>Mycobacteriaceae</taxon>
        <taxon>Mycolicibacterium</taxon>
    </lineage>
</organism>
<dbReference type="Proteomes" id="UP000708347">
    <property type="component" value="Unassembled WGS sequence"/>
</dbReference>
<evidence type="ECO:0000256" key="1">
    <source>
        <dbReference type="SAM" id="Coils"/>
    </source>
</evidence>
<sequence>MGLSLVDIERWEPSAINAVASAADGQGRATRMTADQLGAIIDGIHWDGNAADAARAAMWQTRQELYCHADSYQFVAQAATRAAPRVASIKEELHEIQAEAAAWGITVDTVSGSVTWYIFAAQSVAEQAMVEAAAKDIAARLVRLKQRADEIDAELAAAISDAGLQALGIGPDFPQSPGFGLRAHRRDNEIAAFHEVFGRDPATAADWDTAAALDPHSYDTKNAGVPPHIVVGRIRPVPGQGVVRGNLFIPGDTAWTPSGDNLGDGRAFDPSAGPEESRVSIYVDYENGLVVARQNPSVMNGQAKTGTPDVRVSQNPNGSVLIDYRAADPFSPGGEELAKSSPWNVNGRLVIKPTDAGPSAGGLISDFPAIEIYNDRAGMTTPVAGIVPRNIGPEGPLVGLPFTQQIGPGLMGEFADDASGRYVPAPVAPLLPIGTLYPSVELGPIDEHVRVPVGK</sequence>
<accession>A0ABX2JRY4</accession>
<comment type="caution">
    <text evidence="2">The sequence shown here is derived from an EMBL/GenBank/DDBJ whole genome shotgun (WGS) entry which is preliminary data.</text>
</comment>
<reference evidence="2 3" key="1">
    <citation type="submission" date="2019-05" db="EMBL/GenBank/DDBJ databases">
        <title>Mycolicibacterium sphagni ENV482 genome assembly.</title>
        <authorList>
            <person name="Chen W."/>
            <person name="Faulkner N.W."/>
            <person name="Hyman M.R."/>
        </authorList>
    </citation>
    <scope>NUCLEOTIDE SEQUENCE [LARGE SCALE GENOMIC DNA]</scope>
    <source>
        <strain evidence="2 3">ENV482</strain>
    </source>
</reference>
<evidence type="ECO:0000313" key="3">
    <source>
        <dbReference type="Proteomes" id="UP000708347"/>
    </source>
</evidence>
<protein>
    <recommendedName>
        <fullName evidence="4">ESX-1 secretion-associated protein EspA/EspE-like domain-containing protein</fullName>
    </recommendedName>
</protein>
<keyword evidence="3" id="KW-1185">Reference proteome</keyword>
<proteinExistence type="predicted"/>
<keyword evidence="1" id="KW-0175">Coiled coil</keyword>
<dbReference type="EMBL" id="VBSB01000003">
    <property type="protein sequence ID" value="NTY58589.1"/>
    <property type="molecule type" value="Genomic_DNA"/>
</dbReference>
<evidence type="ECO:0000313" key="2">
    <source>
        <dbReference type="EMBL" id="NTY58589.1"/>
    </source>
</evidence>
<evidence type="ECO:0008006" key="4">
    <source>
        <dbReference type="Google" id="ProtNLM"/>
    </source>
</evidence>
<gene>
    <name evidence="2" type="ORF">FEG63_03355</name>
</gene>